<dbReference type="PANTHER" id="PTHR21092:SF0">
    <property type="entry name" value="NICASTRIN"/>
    <property type="match status" value="1"/>
</dbReference>
<evidence type="ECO:0000256" key="4">
    <source>
        <dbReference type="ARBA" id="ARBA00022692"/>
    </source>
</evidence>
<dbReference type="GO" id="GO:0007220">
    <property type="term" value="P:Notch receptor processing"/>
    <property type="evidence" value="ECO:0007669"/>
    <property type="project" value="TreeGrafter"/>
</dbReference>
<evidence type="ECO:0000313" key="13">
    <source>
        <dbReference type="Proteomes" id="UP000325440"/>
    </source>
</evidence>
<dbReference type="InterPro" id="IPR008710">
    <property type="entry name" value="Nicastrin"/>
</dbReference>
<evidence type="ECO:0000256" key="1">
    <source>
        <dbReference type="ARBA" id="ARBA00004479"/>
    </source>
</evidence>
<accession>A0A5E4MMP0</accession>
<keyword evidence="4 10" id="KW-0812">Transmembrane</keyword>
<sequence length="678" mass="77228">MFIFLHTYLKIRTAKMFIIRFILFISLYIIRPGSSDFVSVQDQMYANIRADNPCFLRLNGTNQFGCTSSRFGNVGTLHLVLNSTDLNWLLNEGKADPYTVALTPTMFNKKVLGSIESSKVVNGVLLLINMTNHEVMNDLQTNGFSPEDTCPNRYSDTSSCPNVPWNPNGTNILLENWSFPIFIISDQNAIKEITDCFYKYNLPLNNQNDRSLCALELKSHMYAAVDSKTCMRRTQMTYQNIRPIKFCDPLGDKNIYWSLKELKPKISNKSVAIVAARLDATSMFQDLSPGVLSAATSIVTLMATANLVSEMINYNDTRNYTNNIMFILFNGEAYDYIGSSRIVYDMLQGDFPNNIIKFNKDHVGLYVELSQIHYEKEVIFHNPTYASGNIISFMDEFKARLIEDGFKMNSSNVKSIPPASIHSFLKHDPHFPGVVLTGFNEQFKNKFYHSILDNIDNIQYSKMSQTIANISTSLSYSLYTFLTNSSYNGLKQANATYVTKLLDCYVKSINCELFQSLTSPLQLPDSRPNYYISIDSITNPLTSLSRLLFASFGSQKINSILNEEDCINYQTQQGFIPIWLRGKYNACYLTTSNFTDAVSPAFVIPDYDFSTPEYSTWTESVWHETQIRMFLRQSHRLQIIIFIFGILIFLISFIVIHKVYAQAGIYLVNQEANSVTSC</sequence>
<keyword evidence="7 10" id="KW-1133">Transmembrane helix</keyword>
<comment type="similarity">
    <text evidence="2">Belongs to the nicastrin family.</text>
</comment>
<evidence type="ECO:0000256" key="8">
    <source>
        <dbReference type="ARBA" id="ARBA00023136"/>
    </source>
</evidence>
<dbReference type="GO" id="GO:0005886">
    <property type="term" value="C:plasma membrane"/>
    <property type="evidence" value="ECO:0007669"/>
    <property type="project" value="TreeGrafter"/>
</dbReference>
<evidence type="ECO:0000259" key="11">
    <source>
        <dbReference type="Pfam" id="PF18266"/>
    </source>
</evidence>
<evidence type="ECO:0000256" key="3">
    <source>
        <dbReference type="ARBA" id="ARBA00015303"/>
    </source>
</evidence>
<dbReference type="Pfam" id="PF05450">
    <property type="entry name" value="Nicastrin"/>
    <property type="match status" value="1"/>
</dbReference>
<evidence type="ECO:0000256" key="5">
    <source>
        <dbReference type="ARBA" id="ARBA00022729"/>
    </source>
</evidence>
<evidence type="ECO:0000256" key="10">
    <source>
        <dbReference type="SAM" id="Phobius"/>
    </source>
</evidence>
<evidence type="ECO:0000256" key="7">
    <source>
        <dbReference type="ARBA" id="ARBA00022989"/>
    </source>
</evidence>
<keyword evidence="5" id="KW-0732">Signal</keyword>
<dbReference type="PANTHER" id="PTHR21092">
    <property type="entry name" value="NICASTRIN"/>
    <property type="match status" value="1"/>
</dbReference>
<feature type="transmembrane region" description="Helical" evidence="10">
    <location>
        <begin position="637"/>
        <end position="656"/>
    </location>
</feature>
<gene>
    <name evidence="12" type="ORF">CINCED_3A001406</name>
</gene>
<dbReference type="AlphaFoldDB" id="A0A5E4MMP0"/>
<protein>
    <recommendedName>
        <fullName evidence="3">Nicastrin</fullName>
    </recommendedName>
</protein>
<feature type="domain" description="Nicastrin small lobe" evidence="11">
    <location>
        <begin position="53"/>
        <end position="223"/>
    </location>
</feature>
<dbReference type="OrthoDB" id="755951at2759"/>
<keyword evidence="13" id="KW-1185">Reference proteome</keyword>
<comment type="subcellular location">
    <subcellularLocation>
        <location evidence="1">Membrane</location>
        <topology evidence="1">Single-pass type I membrane protein</topology>
    </subcellularLocation>
</comment>
<dbReference type="Pfam" id="PF18266">
    <property type="entry name" value="Ncstrn_small"/>
    <property type="match status" value="1"/>
</dbReference>
<organism evidence="12 13">
    <name type="scientific">Cinara cedri</name>
    <dbReference type="NCBI Taxonomy" id="506608"/>
    <lineage>
        <taxon>Eukaryota</taxon>
        <taxon>Metazoa</taxon>
        <taxon>Ecdysozoa</taxon>
        <taxon>Arthropoda</taxon>
        <taxon>Hexapoda</taxon>
        <taxon>Insecta</taxon>
        <taxon>Pterygota</taxon>
        <taxon>Neoptera</taxon>
        <taxon>Paraneoptera</taxon>
        <taxon>Hemiptera</taxon>
        <taxon>Sternorrhyncha</taxon>
        <taxon>Aphidomorpha</taxon>
        <taxon>Aphidoidea</taxon>
        <taxon>Aphididae</taxon>
        <taxon>Lachninae</taxon>
        <taxon>Cinara</taxon>
    </lineage>
</organism>
<dbReference type="GO" id="GO:0016485">
    <property type="term" value="P:protein processing"/>
    <property type="evidence" value="ECO:0007669"/>
    <property type="project" value="InterPro"/>
</dbReference>
<dbReference type="InterPro" id="IPR041084">
    <property type="entry name" value="Ncstrn_small"/>
</dbReference>
<keyword evidence="9" id="KW-0325">Glycoprotein</keyword>
<dbReference type="Gene3D" id="3.40.630.10">
    <property type="entry name" value="Zn peptidases"/>
    <property type="match status" value="1"/>
</dbReference>
<evidence type="ECO:0000256" key="6">
    <source>
        <dbReference type="ARBA" id="ARBA00022976"/>
    </source>
</evidence>
<dbReference type="SUPFAM" id="SSF53187">
    <property type="entry name" value="Zn-dependent exopeptidases"/>
    <property type="match status" value="1"/>
</dbReference>
<keyword evidence="6" id="KW-0914">Notch signaling pathway</keyword>
<evidence type="ECO:0000256" key="2">
    <source>
        <dbReference type="ARBA" id="ARBA00007717"/>
    </source>
</evidence>
<dbReference type="GO" id="GO:0007219">
    <property type="term" value="P:Notch signaling pathway"/>
    <property type="evidence" value="ECO:0007669"/>
    <property type="project" value="UniProtKB-KW"/>
</dbReference>
<evidence type="ECO:0000313" key="12">
    <source>
        <dbReference type="EMBL" id="VVC32762.1"/>
    </source>
</evidence>
<reference evidence="12 13" key="1">
    <citation type="submission" date="2019-08" db="EMBL/GenBank/DDBJ databases">
        <authorList>
            <person name="Alioto T."/>
            <person name="Alioto T."/>
            <person name="Gomez Garrido J."/>
        </authorList>
    </citation>
    <scope>NUCLEOTIDE SEQUENCE [LARGE SCALE GENOMIC DNA]</scope>
</reference>
<proteinExistence type="inferred from homology"/>
<name>A0A5E4MMP0_9HEMI</name>
<dbReference type="EMBL" id="CABPRJ010000959">
    <property type="protein sequence ID" value="VVC32762.1"/>
    <property type="molecule type" value="Genomic_DNA"/>
</dbReference>
<keyword evidence="8 10" id="KW-0472">Membrane</keyword>
<dbReference type="Proteomes" id="UP000325440">
    <property type="component" value="Unassembled WGS sequence"/>
</dbReference>
<evidence type="ECO:0000256" key="9">
    <source>
        <dbReference type="ARBA" id="ARBA00023180"/>
    </source>
</evidence>